<dbReference type="Gene3D" id="3.40.190.10">
    <property type="entry name" value="Periplasmic binding protein-like II"/>
    <property type="match status" value="1"/>
</dbReference>
<evidence type="ECO:0000256" key="4">
    <source>
        <dbReference type="ARBA" id="ARBA00022729"/>
    </source>
</evidence>
<sequence length="272" mass="29774">MNRIDRRALFTSGAAAALLAATGVSLDAAPKQGGTLRIAVPRDDSLETLVSGAVYDTLTEIGPDGALRGELLRDWQSDAEARNWRLSLRDDVSFHDGHPLSANDVTATLERLGRINLVDTYTVTLTLDDPDPGLPLRLAGRQFAVARAGEATRPLGLANGTGCYRVERAEDGRHFRGTRVADHYKQGKAGWVDVVEIIVIPDAAIRAEALRDGYVDLAALPDRVGLRDRARFRFHPSENDMALAANERVGLPNRIAHAPLDDGRLIERWWMI</sequence>
<evidence type="ECO:0000256" key="1">
    <source>
        <dbReference type="ARBA" id="ARBA00004418"/>
    </source>
</evidence>
<comment type="subcellular location">
    <subcellularLocation>
        <location evidence="1">Periplasm</location>
    </subcellularLocation>
</comment>
<dbReference type="Proteomes" id="UP001595629">
    <property type="component" value="Unassembled WGS sequence"/>
</dbReference>
<dbReference type="RefSeq" id="WP_386734702.1">
    <property type="nucleotide sequence ID" value="NZ_JBHRXI010000004.1"/>
</dbReference>
<name>A0ABV7TE29_9RHOB</name>
<comment type="similarity">
    <text evidence="2">Belongs to the bacterial solute-binding protein 5 family.</text>
</comment>
<keyword evidence="3" id="KW-0813">Transport</keyword>
<accession>A0ABV7TE29</accession>
<evidence type="ECO:0000313" key="6">
    <source>
        <dbReference type="EMBL" id="MFC3613536.1"/>
    </source>
</evidence>
<proteinExistence type="inferred from homology"/>
<keyword evidence="4" id="KW-0732">Signal</keyword>
<dbReference type="PROSITE" id="PS51318">
    <property type="entry name" value="TAT"/>
    <property type="match status" value="1"/>
</dbReference>
<dbReference type="PANTHER" id="PTHR30290">
    <property type="entry name" value="PERIPLASMIC BINDING COMPONENT OF ABC TRANSPORTER"/>
    <property type="match status" value="1"/>
</dbReference>
<dbReference type="Pfam" id="PF00496">
    <property type="entry name" value="SBP_bac_5"/>
    <property type="match status" value="1"/>
</dbReference>
<dbReference type="InterPro" id="IPR000914">
    <property type="entry name" value="SBP_5_dom"/>
</dbReference>
<organism evidence="6 7">
    <name type="scientific">Lutimaribacter marinistellae</name>
    <dbReference type="NCBI Taxonomy" id="1820329"/>
    <lineage>
        <taxon>Bacteria</taxon>
        <taxon>Pseudomonadati</taxon>
        <taxon>Pseudomonadota</taxon>
        <taxon>Alphaproteobacteria</taxon>
        <taxon>Rhodobacterales</taxon>
        <taxon>Roseobacteraceae</taxon>
        <taxon>Lutimaribacter</taxon>
    </lineage>
</organism>
<dbReference type="InterPro" id="IPR006311">
    <property type="entry name" value="TAT_signal"/>
</dbReference>
<dbReference type="PANTHER" id="PTHR30290:SF9">
    <property type="entry name" value="OLIGOPEPTIDE-BINDING PROTEIN APPA"/>
    <property type="match status" value="1"/>
</dbReference>
<feature type="domain" description="Solute-binding protein family 5" evidence="5">
    <location>
        <begin position="68"/>
        <end position="221"/>
    </location>
</feature>
<dbReference type="InterPro" id="IPR039424">
    <property type="entry name" value="SBP_5"/>
</dbReference>
<keyword evidence="7" id="KW-1185">Reference proteome</keyword>
<dbReference type="EMBL" id="JBHRXI010000004">
    <property type="protein sequence ID" value="MFC3613536.1"/>
    <property type="molecule type" value="Genomic_DNA"/>
</dbReference>
<evidence type="ECO:0000313" key="7">
    <source>
        <dbReference type="Proteomes" id="UP001595629"/>
    </source>
</evidence>
<gene>
    <name evidence="6" type="ORF">ACFORG_07160</name>
</gene>
<reference evidence="7" key="1">
    <citation type="journal article" date="2019" name="Int. J. Syst. Evol. Microbiol.">
        <title>The Global Catalogue of Microorganisms (GCM) 10K type strain sequencing project: providing services to taxonomists for standard genome sequencing and annotation.</title>
        <authorList>
            <consortium name="The Broad Institute Genomics Platform"/>
            <consortium name="The Broad Institute Genome Sequencing Center for Infectious Disease"/>
            <person name="Wu L."/>
            <person name="Ma J."/>
        </authorList>
    </citation>
    <scope>NUCLEOTIDE SEQUENCE [LARGE SCALE GENOMIC DNA]</scope>
    <source>
        <strain evidence="7">KCTC 42911</strain>
    </source>
</reference>
<evidence type="ECO:0000259" key="5">
    <source>
        <dbReference type="Pfam" id="PF00496"/>
    </source>
</evidence>
<comment type="caution">
    <text evidence="6">The sequence shown here is derived from an EMBL/GenBank/DDBJ whole genome shotgun (WGS) entry which is preliminary data.</text>
</comment>
<evidence type="ECO:0000256" key="3">
    <source>
        <dbReference type="ARBA" id="ARBA00022448"/>
    </source>
</evidence>
<evidence type="ECO:0000256" key="2">
    <source>
        <dbReference type="ARBA" id="ARBA00005695"/>
    </source>
</evidence>
<protein>
    <submittedName>
        <fullName evidence="6">ABC transporter substrate-binding protein</fullName>
    </submittedName>
</protein>
<dbReference type="SUPFAM" id="SSF53850">
    <property type="entry name" value="Periplasmic binding protein-like II"/>
    <property type="match status" value="1"/>
</dbReference>